<reference evidence="2" key="1">
    <citation type="journal article" date="2021" name="PeerJ">
        <title>Extensive microbial diversity within the chicken gut microbiome revealed by metagenomics and culture.</title>
        <authorList>
            <person name="Gilroy R."/>
            <person name="Ravi A."/>
            <person name="Getino M."/>
            <person name="Pursley I."/>
            <person name="Horton D.L."/>
            <person name="Alikhan N.F."/>
            <person name="Baker D."/>
            <person name="Gharbi K."/>
            <person name="Hall N."/>
            <person name="Watson M."/>
            <person name="Adriaenssens E.M."/>
            <person name="Foster-Nyarko E."/>
            <person name="Jarju S."/>
            <person name="Secka A."/>
            <person name="Antonio M."/>
            <person name="Oren A."/>
            <person name="Chaudhuri R.R."/>
            <person name="La Ragione R."/>
            <person name="Hildebrand F."/>
            <person name="Pallen M.J."/>
        </authorList>
    </citation>
    <scope>NUCLEOTIDE SEQUENCE</scope>
    <source>
        <strain evidence="2">CHK169-11906</strain>
    </source>
</reference>
<dbReference type="AlphaFoldDB" id="A0A9D2ICI8"/>
<sequence>MTQIDWEFILTVTFIGFGLVIVMLLLLVFVMKAFGGVFTHKRKKQLPSQSELDGETVAAIMTALRLFSGARHDRETEMLTILSIKRAYSPWNSKIHGLTQMPNYRK</sequence>
<evidence type="ECO:0000256" key="1">
    <source>
        <dbReference type="SAM" id="Phobius"/>
    </source>
</evidence>
<comment type="caution">
    <text evidence="2">The sequence shown here is derived from an EMBL/GenBank/DDBJ whole genome shotgun (WGS) entry which is preliminary data.</text>
</comment>
<gene>
    <name evidence="2" type="ORF">H9779_00500</name>
</gene>
<accession>A0A9D2ICI8</accession>
<proteinExistence type="predicted"/>
<organism evidence="2 3">
    <name type="scientific">Candidatus Alistipes avicola</name>
    <dbReference type="NCBI Taxonomy" id="2838432"/>
    <lineage>
        <taxon>Bacteria</taxon>
        <taxon>Pseudomonadati</taxon>
        <taxon>Bacteroidota</taxon>
        <taxon>Bacteroidia</taxon>
        <taxon>Bacteroidales</taxon>
        <taxon>Rikenellaceae</taxon>
        <taxon>Alistipes</taxon>
    </lineage>
</organism>
<dbReference type="EMBL" id="DWYR01000002">
    <property type="protein sequence ID" value="HJA98071.1"/>
    <property type="molecule type" value="Genomic_DNA"/>
</dbReference>
<reference evidence="2" key="2">
    <citation type="submission" date="2021-04" db="EMBL/GenBank/DDBJ databases">
        <authorList>
            <person name="Gilroy R."/>
        </authorList>
    </citation>
    <scope>NUCLEOTIDE SEQUENCE</scope>
    <source>
        <strain evidence="2">CHK169-11906</strain>
    </source>
</reference>
<evidence type="ECO:0000313" key="3">
    <source>
        <dbReference type="Proteomes" id="UP000824259"/>
    </source>
</evidence>
<feature type="transmembrane region" description="Helical" evidence="1">
    <location>
        <begin position="6"/>
        <end position="34"/>
    </location>
</feature>
<evidence type="ECO:0000313" key="2">
    <source>
        <dbReference type="EMBL" id="HJA98071.1"/>
    </source>
</evidence>
<dbReference type="Proteomes" id="UP000824259">
    <property type="component" value="Unassembled WGS sequence"/>
</dbReference>
<keyword evidence="1" id="KW-0812">Transmembrane</keyword>
<keyword evidence="1" id="KW-1133">Transmembrane helix</keyword>
<keyword evidence="1" id="KW-0472">Membrane</keyword>
<name>A0A9D2ICI8_9BACT</name>
<protein>
    <submittedName>
        <fullName evidence="2">Uncharacterized protein</fullName>
    </submittedName>
</protein>